<organism evidence="1 2">
    <name type="scientific">Gilvimarinus japonicus</name>
    <dbReference type="NCBI Taxonomy" id="1796469"/>
    <lineage>
        <taxon>Bacteria</taxon>
        <taxon>Pseudomonadati</taxon>
        <taxon>Pseudomonadota</taxon>
        <taxon>Gammaproteobacteria</taxon>
        <taxon>Cellvibrionales</taxon>
        <taxon>Cellvibrionaceae</taxon>
        <taxon>Gilvimarinus</taxon>
    </lineage>
</organism>
<proteinExistence type="predicted"/>
<keyword evidence="2" id="KW-1185">Reference proteome</keyword>
<sequence>MNTEQQTVLPRSLSEIEAALYICMSRSFLRQARMDGKRDNRTPAPPFIKIGRSVRYLREDLDSWLDSQQKLDHLGQISLKATG</sequence>
<dbReference type="Proteomes" id="UP001595548">
    <property type="component" value="Unassembled WGS sequence"/>
</dbReference>
<protein>
    <submittedName>
        <fullName evidence="1">Helix-turn-helix transcriptional regulator</fullName>
    </submittedName>
</protein>
<evidence type="ECO:0000313" key="1">
    <source>
        <dbReference type="EMBL" id="MFC3154696.1"/>
    </source>
</evidence>
<reference evidence="2" key="1">
    <citation type="journal article" date="2019" name="Int. J. Syst. Evol. Microbiol.">
        <title>The Global Catalogue of Microorganisms (GCM) 10K type strain sequencing project: providing services to taxonomists for standard genome sequencing and annotation.</title>
        <authorList>
            <consortium name="The Broad Institute Genomics Platform"/>
            <consortium name="The Broad Institute Genome Sequencing Center for Infectious Disease"/>
            <person name="Wu L."/>
            <person name="Ma J."/>
        </authorList>
    </citation>
    <scope>NUCLEOTIDE SEQUENCE [LARGE SCALE GENOMIC DNA]</scope>
    <source>
        <strain evidence="2">KCTC 52141</strain>
    </source>
</reference>
<name>A0ABV7HPE3_9GAMM</name>
<gene>
    <name evidence="1" type="ORF">ACFOEB_05725</name>
</gene>
<accession>A0ABV7HPE3</accession>
<comment type="caution">
    <text evidence="1">The sequence shown here is derived from an EMBL/GenBank/DDBJ whole genome shotgun (WGS) entry which is preliminary data.</text>
</comment>
<evidence type="ECO:0000313" key="2">
    <source>
        <dbReference type="Proteomes" id="UP001595548"/>
    </source>
</evidence>
<dbReference type="RefSeq" id="WP_382415094.1">
    <property type="nucleotide sequence ID" value="NZ_AP031500.1"/>
</dbReference>
<dbReference type="EMBL" id="JBHRTL010000006">
    <property type="protein sequence ID" value="MFC3154696.1"/>
    <property type="molecule type" value="Genomic_DNA"/>
</dbReference>